<keyword evidence="4" id="KW-1185">Reference proteome</keyword>
<evidence type="ECO:0000256" key="2">
    <source>
        <dbReference type="SAM" id="Phobius"/>
    </source>
</evidence>
<keyword evidence="2" id="KW-0472">Membrane</keyword>
<feature type="compositionally biased region" description="Polar residues" evidence="1">
    <location>
        <begin position="462"/>
        <end position="478"/>
    </location>
</feature>
<keyword evidence="2" id="KW-1133">Transmembrane helix</keyword>
<dbReference type="Proteomes" id="UP000028045">
    <property type="component" value="Unassembled WGS sequence"/>
</dbReference>
<feature type="compositionally biased region" description="Basic and acidic residues" evidence="1">
    <location>
        <begin position="386"/>
        <end position="398"/>
    </location>
</feature>
<feature type="compositionally biased region" description="Pro residues" evidence="1">
    <location>
        <begin position="411"/>
        <end position="426"/>
    </location>
</feature>
<reference evidence="3 4" key="1">
    <citation type="journal article" date="2014" name="BMC Genomics">
        <title>Comparative genome sequencing reveals chemotype-specific gene clusters in the toxigenic black mold Stachybotrys.</title>
        <authorList>
            <person name="Semeiks J."/>
            <person name="Borek D."/>
            <person name="Otwinowski Z."/>
            <person name="Grishin N.V."/>
        </authorList>
    </citation>
    <scope>NUCLEOTIDE SEQUENCE [LARGE SCALE GENOMIC DNA]</scope>
    <source>
        <strain evidence="4">CBS 109288 / IBT 7711</strain>
    </source>
</reference>
<dbReference type="OrthoDB" id="5105648at2759"/>
<feature type="compositionally biased region" description="Basic residues" evidence="1">
    <location>
        <begin position="376"/>
        <end position="385"/>
    </location>
</feature>
<feature type="transmembrane region" description="Helical" evidence="2">
    <location>
        <begin position="295"/>
        <end position="319"/>
    </location>
</feature>
<protein>
    <submittedName>
        <fullName evidence="3">Uncharacterized protein</fullName>
    </submittedName>
</protein>
<dbReference type="HOGENOM" id="CLU_502650_0_0_1"/>
<dbReference type="AlphaFoldDB" id="A0A084B141"/>
<evidence type="ECO:0000313" key="3">
    <source>
        <dbReference type="EMBL" id="KEY71270.1"/>
    </source>
</evidence>
<evidence type="ECO:0000313" key="4">
    <source>
        <dbReference type="Proteomes" id="UP000028045"/>
    </source>
</evidence>
<dbReference type="EMBL" id="KL648338">
    <property type="protein sequence ID" value="KEY71270.1"/>
    <property type="molecule type" value="Genomic_DNA"/>
</dbReference>
<keyword evidence="2" id="KW-0812">Transmembrane</keyword>
<organism evidence="3 4">
    <name type="scientific">Stachybotrys chartarum (strain CBS 109288 / IBT 7711)</name>
    <name type="common">Toxic black mold</name>
    <name type="synonym">Stilbospora chartarum</name>
    <dbReference type="NCBI Taxonomy" id="1280523"/>
    <lineage>
        <taxon>Eukaryota</taxon>
        <taxon>Fungi</taxon>
        <taxon>Dikarya</taxon>
        <taxon>Ascomycota</taxon>
        <taxon>Pezizomycotina</taxon>
        <taxon>Sordariomycetes</taxon>
        <taxon>Hypocreomycetidae</taxon>
        <taxon>Hypocreales</taxon>
        <taxon>Stachybotryaceae</taxon>
        <taxon>Stachybotrys</taxon>
    </lineage>
</organism>
<accession>A0A084B141</accession>
<feature type="transmembrane region" description="Helical" evidence="2">
    <location>
        <begin position="205"/>
        <end position="225"/>
    </location>
</feature>
<proteinExistence type="predicted"/>
<evidence type="ECO:0000256" key="1">
    <source>
        <dbReference type="SAM" id="MobiDB-lite"/>
    </source>
</evidence>
<feature type="region of interest" description="Disordered" evidence="1">
    <location>
        <begin position="347"/>
        <end position="566"/>
    </location>
</feature>
<gene>
    <name evidence="3" type="ORF">S7711_10570</name>
</gene>
<name>A0A084B141_STACB</name>
<feature type="compositionally biased region" description="Basic residues" evidence="1">
    <location>
        <begin position="448"/>
        <end position="461"/>
    </location>
</feature>
<sequence length="566" mass="62780">MAGLSLLYLPSDGSQELVHEQPGLLSWVNRPPRRRPCGVAILVVEHDDADSIRRVQDAFANFPIGMVDSVASDSVIQLPQPEGSAGAASVGIPPSSCSVLQFQGLDGDSVNRRSRPLLSDSAFIDASRSAHGLYPFLNITEDAKSITTVGTWISRDAVVTDSDNATLVLLIIRPNSKHIRRVADRLEEWFQQHPLDLCQMRENPLFIYIALYYCFNNFTTILFQYENVYNKVVSPPPLRRVAWAGAVLIRSWFQQNVKILKEDLEDFKTKLDILTERMQVTLDLSVFSVVETDPLYFFIASMLTLVVSLGVVMWLYNSVMHLGQGLRRRDLNKLMYHLPYDDKLGFPTTASSDTKSERATDSPRLPNSRVFESQYSRRRSRRHSHHYTEEGTHGDSESPRLGSSVSSDSQPRPPPPVPGMAVPPQPAWSETPGRMAAPHVVSVSPRISARRKHTAQLRKQSKMGSLSYSRRPTASTLPRQEHSTSRHSAAYGPPPPPPMPRGHESPQYGYESHDGGPSSSHARPDFSPGHRHGREGQVRIVLPGAIRETQASVSPPPPPSGESSGG</sequence>